<evidence type="ECO:0000313" key="1">
    <source>
        <dbReference type="EMBL" id="JAH70388.1"/>
    </source>
</evidence>
<name>A0A0E9UZI8_ANGAN</name>
<proteinExistence type="predicted"/>
<dbReference type="EMBL" id="GBXM01038189">
    <property type="protein sequence ID" value="JAH70388.1"/>
    <property type="molecule type" value="Transcribed_RNA"/>
</dbReference>
<sequence>MLAKCTGQINLISFDLIYSILQGKEKQNNI</sequence>
<dbReference type="AlphaFoldDB" id="A0A0E9UZI8"/>
<reference evidence="1" key="1">
    <citation type="submission" date="2014-11" db="EMBL/GenBank/DDBJ databases">
        <authorList>
            <person name="Amaro Gonzalez C."/>
        </authorList>
    </citation>
    <scope>NUCLEOTIDE SEQUENCE</scope>
</reference>
<dbReference type="EMBL" id="GBXM01079149">
    <property type="protein sequence ID" value="JAH29428.1"/>
    <property type="molecule type" value="Transcribed_RNA"/>
</dbReference>
<organism evidence="1">
    <name type="scientific">Anguilla anguilla</name>
    <name type="common">European freshwater eel</name>
    <name type="synonym">Muraena anguilla</name>
    <dbReference type="NCBI Taxonomy" id="7936"/>
    <lineage>
        <taxon>Eukaryota</taxon>
        <taxon>Metazoa</taxon>
        <taxon>Chordata</taxon>
        <taxon>Craniata</taxon>
        <taxon>Vertebrata</taxon>
        <taxon>Euteleostomi</taxon>
        <taxon>Actinopterygii</taxon>
        <taxon>Neopterygii</taxon>
        <taxon>Teleostei</taxon>
        <taxon>Anguilliformes</taxon>
        <taxon>Anguillidae</taxon>
        <taxon>Anguilla</taxon>
    </lineage>
</organism>
<protein>
    <submittedName>
        <fullName evidence="1">Uncharacterized protein</fullName>
    </submittedName>
</protein>
<accession>A0A0E9UZI8</accession>
<reference evidence="1" key="2">
    <citation type="journal article" date="2015" name="Fish Shellfish Immunol.">
        <title>Early steps in the European eel (Anguilla anguilla)-Vibrio vulnificus interaction in the gills: Role of the RtxA13 toxin.</title>
        <authorList>
            <person name="Callol A."/>
            <person name="Pajuelo D."/>
            <person name="Ebbesson L."/>
            <person name="Teles M."/>
            <person name="MacKenzie S."/>
            <person name="Amaro C."/>
        </authorList>
    </citation>
    <scope>NUCLEOTIDE SEQUENCE</scope>
</reference>